<dbReference type="EMBL" id="LKHP01000002">
    <property type="protein sequence ID" value="KRQ87832.1"/>
    <property type="molecule type" value="Genomic_DNA"/>
</dbReference>
<dbReference type="PANTHER" id="PTHR32256:SF17">
    <property type="entry name" value="EGF-LIKE DOMAIN-CONTAINING PROTEIN"/>
    <property type="match status" value="1"/>
</dbReference>
<sequence>MRRFIAFFVTIIMILGMLPKINFAATTSELPKNVVIAGDKIYSLNYMQNNSTLVNDQISKYPDKVYYIEQDGAIKDKNGNYVTEDKIVSTNGRMLTLYSTDSENGTKYVADANNLYRKISASGSNTSAKYGYALVDITKSGTTGSSVVYVKINSIYGVSNASYYDIGTGTITTDRKGIYETTSLITSNSDFNFSIYSSSGNEVAEGSVNNITSSVTNFPVLLTIVGDGSTSGSRVTGNISNNGLAASDGEFIYYSNLADGGKIYKKSINGLDEYPITEDNARYINVVGDYIYYSNLSDGGKIYKIKTDGTERTRLNNVLSSYINVVGDYIYYINGSKSSYIYLMSRYNSSVNYPVVSNRAAYLVVFDNMIYYSNLSDKGRLYSYNLNGGAKNVFTVGSSYSPGVRYISVTNDGIVYAAGFDGKLYRSVSNNRLTEVNVMANDTKKEKFTVINAQTTNDVYYRSNMLGGKLYKADSTGSGSLVYSEVITNINIAEDYIYFTKGNKLFSYKIGSTDKAVAAAKFKPDEKVASVVMETIIDSNEPLPDKVSAIMGDGSVRELLVNWDLRNTKVKNGITTYKGKVVGYGTSVSIGKARYSTMVAVDKVKVYNFEGAKADYVVVEGLAKGDIITLYDTNDKALGKATADKSGIAKITKLELDSDGGTLKIVKTQSGCAPSDALVYTYSSEAPTIVKAEYDSSSNKYRVTFTGKSPNIGYGFVSNANDNISNYTTTSGSSGVNGSYYFDIPKSAVENLVDGENKFLKIAYYSDNTLKSPSNPYTFLAQQKPIVAYNFNTSSFSGLNSLIECSFDGNNWISSQELISDKTLLYGKSYVLVRFIPSLNKMPGQIAYVPLVEMPQITVTAGSYKVFDSKDNNLFNFDELTNTLTAKYIANAGFVGTDNVKINVTTSGSSGVSYSLDINGSTNVSNSTTDASVKLTDITTASGLSTLNMVLKLKNGSEDIATQNIRVKVFNSSVEPPAPELYGVVGKAETNGNLTAYSAKVRVKYDPVLSAVVKGTITNTSVGNSAAITYNFYLNNGYWEGEEVSGVPGTYKVNINYEDNLLKPATISTTGQSITFNIDTNKTPQIRLTAGSDPTTYIGALYKSKGITDGDYKIYSSDPDASTKNILSTTTGSVTLEGFEATTSGAFEWIKEGDSRDLSKDYSFYVKYQYVGELVWHDAAQGTVINTLAPGQTSTDYYLKVVVINNKNGYSSEYIYKFTLK</sequence>
<protein>
    <recommendedName>
        <fullName evidence="5">DUF5050 domain-containing protein</fullName>
    </recommendedName>
</protein>
<gene>
    <name evidence="3" type="ORF">ABG79_00637</name>
</gene>
<dbReference type="PANTHER" id="PTHR32256">
    <property type="match status" value="1"/>
</dbReference>
<dbReference type="STRING" id="908809.ABG79_00637"/>
<feature type="domain" description="Prolow-density lipoprotein receptor-related protein 1-like beta-propeller" evidence="2">
    <location>
        <begin position="236"/>
        <end position="504"/>
    </location>
</feature>
<evidence type="ECO:0000313" key="3">
    <source>
        <dbReference type="EMBL" id="KRQ87832.1"/>
    </source>
</evidence>
<name>A0A0R3JWD0_CALMK</name>
<evidence type="ECO:0000259" key="2">
    <source>
        <dbReference type="Pfam" id="PF16472"/>
    </source>
</evidence>
<proteinExistence type="predicted"/>
<dbReference type="RefSeq" id="WP_057977019.1">
    <property type="nucleotide sequence ID" value="NZ_LKHP01000002.1"/>
</dbReference>
<accession>A0A0R3JWD0</accession>
<dbReference type="InterPro" id="IPR053369">
    <property type="entry name" value="SrfA-induced_signal"/>
</dbReference>
<evidence type="ECO:0000313" key="4">
    <source>
        <dbReference type="Proteomes" id="UP000052015"/>
    </source>
</evidence>
<organism evidence="3 4">
    <name type="scientific">Caloramator mitchellensis</name>
    <dbReference type="NCBI Taxonomy" id="908809"/>
    <lineage>
        <taxon>Bacteria</taxon>
        <taxon>Bacillati</taxon>
        <taxon>Bacillota</taxon>
        <taxon>Clostridia</taxon>
        <taxon>Eubacteriales</taxon>
        <taxon>Clostridiaceae</taxon>
        <taxon>Caloramator</taxon>
    </lineage>
</organism>
<dbReference type="SUPFAM" id="SSF69304">
    <property type="entry name" value="Tricorn protease N-terminal domain"/>
    <property type="match status" value="1"/>
</dbReference>
<dbReference type="OrthoDB" id="1676127at2"/>
<dbReference type="Proteomes" id="UP000052015">
    <property type="component" value="Unassembled WGS sequence"/>
</dbReference>
<feature type="domain" description="Bacterial Ig-like" evidence="1">
    <location>
        <begin position="540"/>
        <end position="584"/>
    </location>
</feature>
<dbReference type="Pfam" id="PF07532">
    <property type="entry name" value="Big_4"/>
    <property type="match status" value="1"/>
</dbReference>
<evidence type="ECO:0008006" key="5">
    <source>
        <dbReference type="Google" id="ProtNLM"/>
    </source>
</evidence>
<keyword evidence="4" id="KW-1185">Reference proteome</keyword>
<comment type="caution">
    <text evidence="3">The sequence shown here is derived from an EMBL/GenBank/DDBJ whole genome shotgun (WGS) entry which is preliminary data.</text>
</comment>
<reference evidence="3 4" key="1">
    <citation type="submission" date="2015-09" db="EMBL/GenBank/DDBJ databases">
        <title>Draft genome sequence of a Caloramator mitchellensis, a moderate thermophile from the Great Artesian Basin of Australia.</title>
        <authorList>
            <person name="Patel B.K."/>
        </authorList>
    </citation>
    <scope>NUCLEOTIDE SEQUENCE [LARGE SCALE GENOMIC DNA]</scope>
    <source>
        <strain evidence="3 4">VF08</strain>
    </source>
</reference>
<dbReference type="InterPro" id="IPR011081">
    <property type="entry name" value="Big_4"/>
</dbReference>
<dbReference type="AlphaFoldDB" id="A0A0R3JWD0"/>
<dbReference type="Pfam" id="PF16472">
    <property type="entry name" value="DUF5050"/>
    <property type="match status" value="1"/>
</dbReference>
<evidence type="ECO:0000259" key="1">
    <source>
        <dbReference type="Pfam" id="PF07532"/>
    </source>
</evidence>
<dbReference type="InterPro" id="IPR032485">
    <property type="entry name" value="LRP1-like_beta_prop"/>
</dbReference>